<keyword evidence="1" id="KW-0720">Serine protease</keyword>
<dbReference type="Pfam" id="PF05580">
    <property type="entry name" value="Peptidase_S55"/>
    <property type="match status" value="1"/>
</dbReference>
<dbReference type="InterPro" id="IPR009003">
    <property type="entry name" value="Peptidase_S1_PA"/>
</dbReference>
<dbReference type="PROSITE" id="PS50106">
    <property type="entry name" value="PDZ"/>
    <property type="match status" value="1"/>
</dbReference>
<evidence type="ECO:0000256" key="3">
    <source>
        <dbReference type="SAM" id="Phobius"/>
    </source>
</evidence>
<dbReference type="EMBL" id="FONT01000001">
    <property type="protein sequence ID" value="SFE31339.1"/>
    <property type="molecule type" value="Genomic_DNA"/>
</dbReference>
<keyword evidence="1" id="KW-0378">Hydrolase</keyword>
<keyword evidence="3" id="KW-0472">Membrane</keyword>
<dbReference type="PROSITE" id="PS51494">
    <property type="entry name" value="SPOIVB"/>
    <property type="match status" value="1"/>
</dbReference>
<dbReference type="RefSeq" id="WP_091656330.1">
    <property type="nucleotide sequence ID" value="NZ_FONT01000001.1"/>
</dbReference>
<dbReference type="InterPro" id="IPR036034">
    <property type="entry name" value="PDZ_sf"/>
</dbReference>
<keyword evidence="3" id="KW-1133">Transmembrane helix</keyword>
<dbReference type="InterPro" id="IPR008763">
    <property type="entry name" value="Peptidase_S55"/>
</dbReference>
<dbReference type="STRING" id="930128.SAMN05192532_101257"/>
<reference evidence="6 7" key="1">
    <citation type="submission" date="2016-10" db="EMBL/GenBank/DDBJ databases">
        <authorList>
            <person name="de Groot N.N."/>
        </authorList>
    </citation>
    <scope>NUCLEOTIDE SEQUENCE [LARGE SCALE GENOMIC DNA]</scope>
    <source>
        <strain evidence="6 7">DSM 23995</strain>
    </source>
</reference>
<dbReference type="Pfam" id="PF17820">
    <property type="entry name" value="PDZ_6"/>
    <property type="match status" value="1"/>
</dbReference>
<dbReference type="InterPro" id="IPR041489">
    <property type="entry name" value="PDZ_6"/>
</dbReference>
<evidence type="ECO:0000313" key="6">
    <source>
        <dbReference type="EMBL" id="SFE31339.1"/>
    </source>
</evidence>
<evidence type="ECO:0000256" key="1">
    <source>
        <dbReference type="ARBA" id="ARBA00022825"/>
    </source>
</evidence>
<organism evidence="6 7">
    <name type="scientific">Alteribacillus iranensis</name>
    <dbReference type="NCBI Taxonomy" id="930128"/>
    <lineage>
        <taxon>Bacteria</taxon>
        <taxon>Bacillati</taxon>
        <taxon>Bacillota</taxon>
        <taxon>Bacilli</taxon>
        <taxon>Bacillales</taxon>
        <taxon>Bacillaceae</taxon>
        <taxon>Alteribacillus</taxon>
    </lineage>
</organism>
<evidence type="ECO:0000259" key="5">
    <source>
        <dbReference type="PROSITE" id="PS51494"/>
    </source>
</evidence>
<dbReference type="SUPFAM" id="SSF50156">
    <property type="entry name" value="PDZ domain-like"/>
    <property type="match status" value="1"/>
</dbReference>
<evidence type="ECO:0000313" key="7">
    <source>
        <dbReference type="Proteomes" id="UP000199516"/>
    </source>
</evidence>
<dbReference type="Gene3D" id="2.30.42.10">
    <property type="match status" value="1"/>
</dbReference>
<name>A0A1I1ZI08_9BACI</name>
<dbReference type="SUPFAM" id="SSF50494">
    <property type="entry name" value="Trypsin-like serine proteases"/>
    <property type="match status" value="1"/>
</dbReference>
<keyword evidence="3" id="KW-0812">Transmembrane</keyword>
<keyword evidence="1" id="KW-0645">Protease</keyword>
<keyword evidence="7" id="KW-1185">Reference proteome</keyword>
<dbReference type="GO" id="GO:0008236">
    <property type="term" value="F:serine-type peptidase activity"/>
    <property type="evidence" value="ECO:0007669"/>
    <property type="project" value="UniProtKB-KW"/>
</dbReference>
<dbReference type="NCBIfam" id="TIGR02860">
    <property type="entry name" value="spore_IV_B"/>
    <property type="match status" value="1"/>
</dbReference>
<proteinExistence type="predicted"/>
<feature type="transmembrane region" description="Helical" evidence="3">
    <location>
        <begin position="7"/>
        <end position="29"/>
    </location>
</feature>
<dbReference type="InterPro" id="IPR001478">
    <property type="entry name" value="PDZ"/>
</dbReference>
<dbReference type="Proteomes" id="UP000199516">
    <property type="component" value="Unassembled WGS sequence"/>
</dbReference>
<evidence type="ECO:0000259" key="4">
    <source>
        <dbReference type="PROSITE" id="PS50106"/>
    </source>
</evidence>
<dbReference type="AlphaFoldDB" id="A0A1I1ZI08"/>
<feature type="region of interest" description="Disordered" evidence="2">
    <location>
        <begin position="243"/>
        <end position="267"/>
    </location>
</feature>
<dbReference type="InterPro" id="IPR014219">
    <property type="entry name" value="SpoIVB"/>
</dbReference>
<dbReference type="OrthoDB" id="9765242at2"/>
<evidence type="ECO:0000256" key="2">
    <source>
        <dbReference type="SAM" id="MobiDB-lite"/>
    </source>
</evidence>
<feature type="domain" description="Peptidase S55" evidence="5">
    <location>
        <begin position="171"/>
        <end position="411"/>
    </location>
</feature>
<gene>
    <name evidence="6" type="ORF">SAMN05192532_101257</name>
</gene>
<sequence length="413" mass="45022">MEWGRKVTGFILFIVCIFLLTNQSFYSYINIPDTLTVFESEWSSDDKESVIKNKLQLEENNHIQVDAEDSSAVVKVAALPKKKTSIQTLPDIKVIPGGDSIGVKLQSNGVMIVGFHEVNGEKERYSPAKKAGLKAGDRIIEINGQKVEKPADVIDVLDQSKDTIEMKYKRENEEKKTNVKLYNNRDKNVMGAYIRSAASGVGTLTFYEPNTGKFGALGHVIADATTKKPVVVENGEIVRSSVTSIDRGANGTPGEKQASLSTEKQSLGEVTKNTPFGVFGKLQPGKLKSHGEVEPLPIAFADEVEKGPAEILTVLEGEEIETFDIEIVQTIPQIQAASKGMVIKVTDERLLEKTNGIIQGMSGSPIIQNGKLVGAVTHVFVNDSTSGYGCHIEWMLDEAGIDTLQKERKEAAA</sequence>
<dbReference type="SMART" id="SM00228">
    <property type="entry name" value="PDZ"/>
    <property type="match status" value="1"/>
</dbReference>
<protein>
    <submittedName>
        <fullName evidence="6">SpoIVB peptidase. Serine peptidase. MEROPS family S55</fullName>
    </submittedName>
</protein>
<feature type="domain" description="PDZ" evidence="4">
    <location>
        <begin position="89"/>
        <end position="172"/>
    </location>
</feature>
<accession>A0A1I1ZI08</accession>